<reference evidence="1 2" key="1">
    <citation type="submission" date="2021-04" db="EMBL/GenBank/DDBJ databases">
        <title>Complete genome sequence of Stygiolobus sp. KN-1.</title>
        <authorList>
            <person name="Nakamura K."/>
            <person name="Sakai H."/>
            <person name="Kurosawa N."/>
        </authorList>
    </citation>
    <scope>NUCLEOTIDE SEQUENCE [LARGE SCALE GENOMIC DNA]</scope>
    <source>
        <strain evidence="1 2">KN-1</strain>
    </source>
</reference>
<accession>A0A8D5ZHK6</accession>
<dbReference type="Pfam" id="PF04693">
    <property type="entry name" value="DDE_Tnp_2"/>
    <property type="match status" value="1"/>
</dbReference>
<dbReference type="EMBL" id="AP024597">
    <property type="protein sequence ID" value="BCU68791.1"/>
    <property type="molecule type" value="Genomic_DNA"/>
</dbReference>
<dbReference type="KEGG" id="csty:KN1_00880"/>
<evidence type="ECO:0000313" key="1">
    <source>
        <dbReference type="EMBL" id="BCU68791.1"/>
    </source>
</evidence>
<sequence>MKNVKHEKFINNENELHKAKNEFIKAFNFLVGILVMAGLSRKTALTLSLTPLTGGRASTKNTSNTFKLNYPNLLEALEHLENTWEDYLQALRKQITGPVIVGVSRILCEL</sequence>
<dbReference type="InterPro" id="IPR006783">
    <property type="entry name" value="Transposase_ISC1217"/>
</dbReference>
<dbReference type="AlphaFoldDB" id="A0A8D5ZHK6"/>
<name>A0A8D5ZHK6_9CREN</name>
<keyword evidence="2" id="KW-1185">Reference proteome</keyword>
<dbReference type="Proteomes" id="UP000825123">
    <property type="component" value="Chromosome"/>
</dbReference>
<proteinExistence type="predicted"/>
<organism evidence="1 2">
    <name type="scientific">Stygiolobus caldivivus</name>
    <dbReference type="NCBI Taxonomy" id="2824673"/>
    <lineage>
        <taxon>Archaea</taxon>
        <taxon>Thermoproteota</taxon>
        <taxon>Thermoprotei</taxon>
        <taxon>Sulfolobales</taxon>
        <taxon>Sulfolobaceae</taxon>
        <taxon>Stygiolobus</taxon>
    </lineage>
</organism>
<protein>
    <submittedName>
        <fullName evidence="1">Uncharacterized protein</fullName>
    </submittedName>
</protein>
<evidence type="ECO:0000313" key="2">
    <source>
        <dbReference type="Proteomes" id="UP000825123"/>
    </source>
</evidence>
<gene>
    <name evidence="1" type="ORF">KN1_00880</name>
</gene>